<feature type="region of interest" description="Disordered" evidence="1">
    <location>
        <begin position="123"/>
        <end position="156"/>
    </location>
</feature>
<accession>A0A387HP03</accession>
<dbReference type="AlphaFoldDB" id="A0A387HP03"/>
<keyword evidence="3" id="KW-1185">Reference proteome</keyword>
<evidence type="ECO:0000313" key="2">
    <source>
        <dbReference type="EMBL" id="AYG84501.1"/>
    </source>
</evidence>
<dbReference type="Proteomes" id="UP000271554">
    <property type="component" value="Chromosome"/>
</dbReference>
<reference evidence="2 3" key="1">
    <citation type="submission" date="2018-10" db="EMBL/GenBank/DDBJ databases">
        <title>Relationship between Morphology and Antimicrobial Activity in Streptomyces.</title>
        <authorList>
            <person name="Kang H.J."/>
            <person name="Kim S.B."/>
        </authorList>
    </citation>
    <scope>NUCLEOTIDE SEQUENCE [LARGE SCALE GENOMIC DNA]</scope>
    <source>
        <strain evidence="2 3">BH38</strain>
    </source>
</reference>
<evidence type="ECO:0000313" key="3">
    <source>
        <dbReference type="Proteomes" id="UP000271554"/>
    </source>
</evidence>
<organism evidence="2 3">
    <name type="scientific">Streptomyces hundungensis</name>
    <dbReference type="NCBI Taxonomy" id="1077946"/>
    <lineage>
        <taxon>Bacteria</taxon>
        <taxon>Bacillati</taxon>
        <taxon>Actinomycetota</taxon>
        <taxon>Actinomycetes</taxon>
        <taxon>Kitasatosporales</taxon>
        <taxon>Streptomycetaceae</taxon>
        <taxon>Streptomyces</taxon>
    </lineage>
</organism>
<dbReference type="KEGG" id="shun:DWB77_06715"/>
<dbReference type="EMBL" id="CP032698">
    <property type="protein sequence ID" value="AYG84501.1"/>
    <property type="molecule type" value="Genomic_DNA"/>
</dbReference>
<sequence length="173" mass="17388">MSEVAEPFEAATGDGPLAVGAGRTAAVRTAFEGLLNIRRVMDVSGPAQWERLRPVRAVALALEAAGLPASAVDGQGERCATGYRVSAVEGARAVRVEWLGPPGSGAEYAANEELRRCAAAPAAGMGGAGVPRTAPSPLSGGRTGAVSHPGSRGAPAPARVRCLFECRGATGEA</sequence>
<name>A0A387HP03_9ACTN</name>
<proteinExistence type="predicted"/>
<protein>
    <submittedName>
        <fullName evidence="2">Uncharacterized protein</fullName>
    </submittedName>
</protein>
<evidence type="ECO:0000256" key="1">
    <source>
        <dbReference type="SAM" id="MobiDB-lite"/>
    </source>
</evidence>
<gene>
    <name evidence="2" type="ORF">DWB77_06715</name>
</gene>